<sequence>MRDIGVFVALFFFFFFFPLFGSNKQNKFEWPCTFCLKYKIESVSTRDWSDSKQSRGRILSTTNTIFEPQTKPSLYTTKTTSRIQIQIQKQIIPNMPPPIHRRQESNTTYSRPSILPGSNYNTTTNHTFNTNPNTTYTPNYNLHTSTPSMSAAKSRQYAHLHSQLAQLNANLADTENLLRMTAVQAGDMRFLGGYSGALFMGSAKILGEEGVKGNADKDKKADSQENEIKREESDED</sequence>
<feature type="region of interest" description="Disordered" evidence="2">
    <location>
        <begin position="95"/>
        <end position="119"/>
    </location>
</feature>
<comment type="caution">
    <text evidence="4">The sequence shown here is derived from an EMBL/GenBank/DDBJ whole genome shotgun (WGS) entry which is preliminary data.</text>
</comment>
<evidence type="ECO:0000256" key="1">
    <source>
        <dbReference type="SAM" id="Coils"/>
    </source>
</evidence>
<feature type="coiled-coil region" evidence="1">
    <location>
        <begin position="157"/>
        <end position="184"/>
    </location>
</feature>
<feature type="chain" id="PRO_5005819674" evidence="3">
    <location>
        <begin position="22"/>
        <end position="236"/>
    </location>
</feature>
<dbReference type="STRING" id="229535.A0A0M8PA37"/>
<name>A0A0M8PA37_9EURO</name>
<evidence type="ECO:0000256" key="2">
    <source>
        <dbReference type="SAM" id="MobiDB-lite"/>
    </source>
</evidence>
<organism evidence="4 5">
    <name type="scientific">Penicillium nordicum</name>
    <dbReference type="NCBI Taxonomy" id="229535"/>
    <lineage>
        <taxon>Eukaryota</taxon>
        <taxon>Fungi</taxon>
        <taxon>Dikarya</taxon>
        <taxon>Ascomycota</taxon>
        <taxon>Pezizomycotina</taxon>
        <taxon>Eurotiomycetes</taxon>
        <taxon>Eurotiomycetidae</taxon>
        <taxon>Eurotiales</taxon>
        <taxon>Aspergillaceae</taxon>
        <taxon>Penicillium</taxon>
    </lineage>
</organism>
<evidence type="ECO:0000313" key="4">
    <source>
        <dbReference type="EMBL" id="KOS43851.1"/>
    </source>
</evidence>
<keyword evidence="5" id="KW-1185">Reference proteome</keyword>
<keyword evidence="1" id="KW-0175">Coiled coil</keyword>
<keyword evidence="3" id="KW-0732">Signal</keyword>
<dbReference type="GO" id="GO:0008608">
    <property type="term" value="P:attachment of spindle microtubules to kinetochore"/>
    <property type="evidence" value="ECO:0007669"/>
    <property type="project" value="InterPro"/>
</dbReference>
<dbReference type="GO" id="GO:0042729">
    <property type="term" value="C:DASH complex"/>
    <property type="evidence" value="ECO:0007669"/>
    <property type="project" value="TreeGrafter"/>
</dbReference>
<feature type="signal peptide" evidence="3">
    <location>
        <begin position="1"/>
        <end position="21"/>
    </location>
</feature>
<dbReference type="Proteomes" id="UP000037696">
    <property type="component" value="Unassembled WGS sequence"/>
</dbReference>
<evidence type="ECO:0000313" key="5">
    <source>
        <dbReference type="Proteomes" id="UP000037696"/>
    </source>
</evidence>
<feature type="region of interest" description="Disordered" evidence="2">
    <location>
        <begin position="208"/>
        <end position="236"/>
    </location>
</feature>
<gene>
    <name evidence="4" type="ORF">ACN38_g5252</name>
</gene>
<evidence type="ECO:0000256" key="3">
    <source>
        <dbReference type="SAM" id="SignalP"/>
    </source>
</evidence>
<dbReference type="InterPro" id="IPR042332">
    <property type="entry name" value="Hsk3"/>
</dbReference>
<dbReference type="PANTHER" id="PTHR28289:SF1">
    <property type="entry name" value="DASH COMPLEX SUBUNIT HSK3"/>
    <property type="match status" value="1"/>
</dbReference>
<dbReference type="OrthoDB" id="3358869at2759"/>
<dbReference type="Pfam" id="PF08227">
    <property type="entry name" value="DASH_Hsk3"/>
    <property type="match status" value="1"/>
</dbReference>
<protein>
    <submittedName>
        <fullName evidence="4">Uncharacterized protein</fullName>
    </submittedName>
</protein>
<accession>A0A0M8PA37</accession>
<reference evidence="4 5" key="1">
    <citation type="submission" date="2015-08" db="EMBL/GenBank/DDBJ databases">
        <title>Genome sequencing of Penicillium nordicum.</title>
        <authorList>
            <person name="Nguyen H.D."/>
            <person name="Seifert K.A."/>
        </authorList>
    </citation>
    <scope>NUCLEOTIDE SEQUENCE [LARGE SCALE GENOMIC DNA]</scope>
    <source>
        <strain evidence="4 5">DAOMC 185683</strain>
    </source>
</reference>
<dbReference type="InterPro" id="IPR013183">
    <property type="entry name" value="Hsk3-like"/>
</dbReference>
<dbReference type="PANTHER" id="PTHR28289">
    <property type="entry name" value="DASH COMPLEX SUBUNIT HSK3"/>
    <property type="match status" value="1"/>
</dbReference>
<proteinExistence type="predicted"/>
<dbReference type="AlphaFoldDB" id="A0A0M8PA37"/>
<dbReference type="GO" id="GO:0051010">
    <property type="term" value="F:microtubule plus-end binding"/>
    <property type="evidence" value="ECO:0007669"/>
    <property type="project" value="TreeGrafter"/>
</dbReference>
<dbReference type="EMBL" id="LHQQ01000072">
    <property type="protein sequence ID" value="KOS43851.1"/>
    <property type="molecule type" value="Genomic_DNA"/>
</dbReference>